<feature type="compositionally biased region" description="Basic and acidic residues" evidence="1">
    <location>
        <begin position="593"/>
        <end position="602"/>
    </location>
</feature>
<feature type="compositionally biased region" description="Basic and acidic residues" evidence="1">
    <location>
        <begin position="618"/>
        <end position="627"/>
    </location>
</feature>
<dbReference type="NCBIfam" id="NF041494">
    <property type="entry name" value="MobH"/>
    <property type="match status" value="1"/>
</dbReference>
<dbReference type="SUPFAM" id="SSF109604">
    <property type="entry name" value="HD-domain/PDEase-like"/>
    <property type="match status" value="1"/>
</dbReference>
<reference evidence="3 4" key="1">
    <citation type="submission" date="2024-02" db="EMBL/GenBank/DDBJ databases">
        <title>New thermophilic sulfur-oxidizing bacteria from a hot springs of the Uzon caldera (Kamchatka, Russia).</title>
        <authorList>
            <person name="Dukat A.M."/>
            <person name="Elcheninov A.G."/>
            <person name="Frolov E.N."/>
        </authorList>
    </citation>
    <scope>NUCLEOTIDE SEQUENCE [LARGE SCALE GENOMIC DNA]</scope>
    <source>
        <strain evidence="3 4">AK1</strain>
    </source>
</reference>
<feature type="compositionally biased region" description="Basic and acidic residues" evidence="1">
    <location>
        <begin position="434"/>
        <end position="453"/>
    </location>
</feature>
<sequence length="738" mass="81439">MIFWWRRAKQENQPVAREHVMQWRDDEIPRYPPFMKGLPAVSPEKLLETQAELIERIADTAIALPAQFERYYLSAIRRFAQFAHLLPASQSHHHRGAGGLLRHSIEVGLWALQSADKVLLDAAKTPSQRREMEPRWQLAVFLAALCHDAGKPVTDLTVTNKDRTAIWKPIKEDLYAWAMKNGVEAYFLDWREGRSRQHTVLSNLIADRIIGAETLEWIEEGGTELIVWLMESLAYNPSPTNLIHDLVIKADQTSVERDLKTLGVAMAGYDLGVPVERHLTDIMRRFIKEGVWLINEPGARLWNIGGHIYLVWPAAGEEIARQVREDGIPGIPRTPDGILDMLVERQIAFVREGAAPGDRLWKIAPKVLSDKIPDICLSAIRLRDEAMVSSVPIPSVEGAIVNDKGGGAQPLAQSGEESLPEDARDLGEPQGENGGRKPDDRSKPSLRGDKSLEDAPAMEAVTKASNGTQPIVLDGAVGEAIKALAQDLKSGDKRWGVDVVIDVDQHVLLRWPDAFSGYGLTPKSILDELGSREWLWIDPMAPLKKVMEAQFEDGAAKAIRLTREISQALIQEAGAALDGGRIETEVKNPPCQEAKKPAEPENPRMQAKPVKQSRKPKREAASLDEKTSAASFGETNTQQRNEQPGKTPASVDGETDGDQGAGDVADSAGLPSVDDVMAAIKDLPATVQSDGYLIINKQDVLAACKKRGLRITHRRLRELGSKDPDRLSVDGGVVRFKL</sequence>
<evidence type="ECO:0000259" key="2">
    <source>
        <dbReference type="Pfam" id="PF07514"/>
    </source>
</evidence>
<dbReference type="Pfam" id="PF07514">
    <property type="entry name" value="TraI_2"/>
    <property type="match status" value="1"/>
</dbReference>
<feature type="region of interest" description="Disordered" evidence="1">
    <location>
        <begin position="580"/>
        <end position="669"/>
    </location>
</feature>
<protein>
    <submittedName>
        <fullName evidence="3">MobH family relaxase</fullName>
    </submittedName>
</protein>
<organism evidence="3 4">
    <name type="scientific">Thiobacter aerophilum</name>
    <dbReference type="NCBI Taxonomy" id="3121275"/>
    <lineage>
        <taxon>Bacteria</taxon>
        <taxon>Pseudomonadati</taxon>
        <taxon>Pseudomonadota</taxon>
        <taxon>Betaproteobacteria</taxon>
        <taxon>Burkholderiales</taxon>
        <taxon>Thiobacteraceae</taxon>
        <taxon>Thiobacter</taxon>
    </lineage>
</organism>
<feature type="compositionally biased region" description="Polar residues" evidence="1">
    <location>
        <begin position="628"/>
        <end position="644"/>
    </location>
</feature>
<keyword evidence="4" id="KW-1185">Reference proteome</keyword>
<evidence type="ECO:0000256" key="1">
    <source>
        <dbReference type="SAM" id="MobiDB-lite"/>
    </source>
</evidence>
<evidence type="ECO:0000313" key="3">
    <source>
        <dbReference type="EMBL" id="MEO1767671.1"/>
    </source>
</evidence>
<dbReference type="EMBL" id="JBAJEX010000009">
    <property type="protein sequence ID" value="MEO1767671.1"/>
    <property type="molecule type" value="Genomic_DNA"/>
</dbReference>
<dbReference type="Gene3D" id="1.10.3210.40">
    <property type="match status" value="1"/>
</dbReference>
<gene>
    <name evidence="3" type="primary">mobH</name>
    <name evidence="3" type="ORF">V6E02_10660</name>
</gene>
<proteinExistence type="predicted"/>
<accession>A0ABV0EG80</accession>
<feature type="region of interest" description="Disordered" evidence="1">
    <location>
        <begin position="400"/>
        <end position="455"/>
    </location>
</feature>
<comment type="caution">
    <text evidence="3">The sequence shown here is derived from an EMBL/GenBank/DDBJ whole genome shotgun (WGS) entry which is preliminary data.</text>
</comment>
<feature type="domain" description="Uncharacterised" evidence="2">
    <location>
        <begin position="39"/>
        <end position="348"/>
    </location>
</feature>
<evidence type="ECO:0000313" key="4">
    <source>
        <dbReference type="Proteomes" id="UP001482231"/>
    </source>
</evidence>
<dbReference type="InterPro" id="IPR011119">
    <property type="entry name" value="Unchr_helicase_relaxase_TraI"/>
</dbReference>
<name>A0ABV0EG80_9BURK</name>
<dbReference type="Proteomes" id="UP001482231">
    <property type="component" value="Unassembled WGS sequence"/>
</dbReference>